<feature type="region of interest" description="Disordered" evidence="15">
    <location>
        <begin position="241"/>
        <end position="305"/>
    </location>
</feature>
<sequence>MPQTQSSPFNFSSSLNPDKADNMISGDAMDTTRLGQLNELKPKGPLPGQAENPNELPRPYKCPLCDKAFHRLEHQTRHIRTHTGEKPHACQFPGCSKKFSRSDELTRHSRIHSNPNSRRGKNQYNSGPQSHMPQDGMMAPPPAPKTIRSAPTSSLSSPNVSPPHSFSQYVLPVNPLGHFGRQPQGHNSMDINILAKAANQVERETLTAPPFGAAARHHPYYSHSLHNSRGHLPSLSAYHMSRSHSNDEHNDDHYSGSRHAKRSRPNSPNSTAPSSPTFSHDSLSPTPDHTPIATPAHSPRLRPMGYELPSLRNLSLQHAAPPALAPLEPHLETPYLPPAPSAAAAAGGIPRSNGALTDIISKPDGSRKLPVPKIGVHQLLDGNDGFQSGRSSTNGSVAGCDLMDRT</sequence>
<keyword evidence="4" id="KW-0677">Repeat</keyword>
<feature type="domain" description="C2H2-type" evidence="16">
    <location>
        <begin position="88"/>
        <end position="117"/>
    </location>
</feature>
<keyword evidence="18" id="KW-1185">Reference proteome</keyword>
<feature type="compositionally biased region" description="Low complexity" evidence="15">
    <location>
        <begin position="1"/>
        <end position="17"/>
    </location>
</feature>
<evidence type="ECO:0000256" key="12">
    <source>
        <dbReference type="ARBA" id="ARBA00054824"/>
    </source>
</evidence>
<evidence type="ECO:0000256" key="6">
    <source>
        <dbReference type="ARBA" id="ARBA00022833"/>
    </source>
</evidence>
<feature type="compositionally biased region" description="Polar residues" evidence="15">
    <location>
        <begin position="385"/>
        <end position="396"/>
    </location>
</feature>
<dbReference type="GO" id="GO:0005737">
    <property type="term" value="C:cytoplasm"/>
    <property type="evidence" value="ECO:0007669"/>
    <property type="project" value="TreeGrafter"/>
</dbReference>
<protein>
    <recommendedName>
        <fullName evidence="13">Carbon catabolite repressor</fullName>
    </recommendedName>
</protein>
<dbReference type="FunFam" id="3.30.160.60:FF:000089">
    <property type="entry name" value="DNA-binding protein creA"/>
    <property type="match status" value="1"/>
</dbReference>
<dbReference type="STRING" id="5466.A0A4R8QT27"/>
<feature type="region of interest" description="Disordered" evidence="15">
    <location>
        <begin position="1"/>
        <end position="57"/>
    </location>
</feature>
<keyword evidence="7" id="KW-0805">Transcription regulation</keyword>
<dbReference type="GO" id="GO:0005634">
    <property type="term" value="C:nucleus"/>
    <property type="evidence" value="ECO:0007669"/>
    <property type="project" value="UniProtKB-SubCell"/>
</dbReference>
<dbReference type="PROSITE" id="PS50157">
    <property type="entry name" value="ZINC_FINGER_C2H2_2"/>
    <property type="match status" value="2"/>
</dbReference>
<evidence type="ECO:0000256" key="14">
    <source>
        <dbReference type="PROSITE-ProRule" id="PRU00042"/>
    </source>
</evidence>
<dbReference type="PANTHER" id="PTHR47428:SF1">
    <property type="entry name" value="REGULATORY PROTEIN MIG1-RELATED"/>
    <property type="match status" value="1"/>
</dbReference>
<accession>A0A4R8QT27</accession>
<feature type="compositionally biased region" description="Basic and acidic residues" evidence="15">
    <location>
        <begin position="79"/>
        <end position="88"/>
    </location>
</feature>
<keyword evidence="5 14" id="KW-0863">Zinc-finger</keyword>
<keyword evidence="9" id="KW-0804">Transcription</keyword>
<keyword evidence="2" id="KW-0678">Repressor</keyword>
<dbReference type="GO" id="GO:0000433">
    <property type="term" value="P:carbon catabolite repression of transcription from RNA polymerase II promoter by glucose"/>
    <property type="evidence" value="ECO:0007669"/>
    <property type="project" value="TreeGrafter"/>
</dbReference>
<comment type="similarity">
    <text evidence="11">Belongs to the creA/MIG C2H2-type zinc-finger protein family.</text>
</comment>
<feature type="region of interest" description="Disordered" evidence="15">
    <location>
        <begin position="79"/>
        <end position="164"/>
    </location>
</feature>
<gene>
    <name evidence="17" type="primary">CREA</name>
    <name evidence="17" type="ORF">CTRI78_v008654</name>
</gene>
<proteinExistence type="inferred from homology"/>
<feature type="compositionally biased region" description="Polar residues" evidence="15">
    <location>
        <begin position="112"/>
        <end position="132"/>
    </location>
</feature>
<evidence type="ECO:0000256" key="5">
    <source>
        <dbReference type="ARBA" id="ARBA00022771"/>
    </source>
</evidence>
<evidence type="ECO:0000256" key="9">
    <source>
        <dbReference type="ARBA" id="ARBA00023163"/>
    </source>
</evidence>
<evidence type="ECO:0000256" key="11">
    <source>
        <dbReference type="ARBA" id="ARBA00038023"/>
    </source>
</evidence>
<feature type="compositionally biased region" description="Basic and acidic residues" evidence="15">
    <location>
        <begin position="244"/>
        <end position="255"/>
    </location>
</feature>
<dbReference type="InterPro" id="IPR051007">
    <property type="entry name" value="creA/MIG_C2H2-ZnF"/>
</dbReference>
<evidence type="ECO:0000313" key="18">
    <source>
        <dbReference type="Proteomes" id="UP000295703"/>
    </source>
</evidence>
<evidence type="ECO:0000256" key="7">
    <source>
        <dbReference type="ARBA" id="ARBA00023015"/>
    </source>
</evidence>
<keyword evidence="8 17" id="KW-0238">DNA-binding</keyword>
<keyword evidence="3" id="KW-0479">Metal-binding</keyword>
<dbReference type="PANTHER" id="PTHR47428">
    <property type="entry name" value="REGULATORY PROTEIN MIG1-RELATED"/>
    <property type="match status" value="1"/>
</dbReference>
<organism evidence="17 18">
    <name type="scientific">Colletotrichum trifolii</name>
    <dbReference type="NCBI Taxonomy" id="5466"/>
    <lineage>
        <taxon>Eukaryota</taxon>
        <taxon>Fungi</taxon>
        <taxon>Dikarya</taxon>
        <taxon>Ascomycota</taxon>
        <taxon>Pezizomycotina</taxon>
        <taxon>Sordariomycetes</taxon>
        <taxon>Hypocreomycetidae</taxon>
        <taxon>Glomerellales</taxon>
        <taxon>Glomerellaceae</taxon>
        <taxon>Colletotrichum</taxon>
        <taxon>Colletotrichum orbiculare species complex</taxon>
    </lineage>
</organism>
<comment type="caution">
    <text evidence="17">The sequence shown here is derived from an EMBL/GenBank/DDBJ whole genome shotgun (WGS) entry which is preliminary data.</text>
</comment>
<evidence type="ECO:0000256" key="3">
    <source>
        <dbReference type="ARBA" id="ARBA00022723"/>
    </source>
</evidence>
<feature type="region of interest" description="Disordered" evidence="15">
    <location>
        <begin position="381"/>
        <end position="406"/>
    </location>
</feature>
<keyword evidence="10" id="KW-0539">Nucleus</keyword>
<reference evidence="17 18" key="1">
    <citation type="submission" date="2018-12" db="EMBL/GenBank/DDBJ databases">
        <title>Genome sequence and assembly of Colletotrichum trifolii.</title>
        <authorList>
            <person name="Gan P."/>
            <person name="Shirasu K."/>
        </authorList>
    </citation>
    <scope>NUCLEOTIDE SEQUENCE [LARGE SCALE GENOMIC DNA]</scope>
    <source>
        <strain evidence="17 18">543-2</strain>
    </source>
</reference>
<dbReference type="FunFam" id="3.30.160.60:FF:000152">
    <property type="entry name" value="DNA-binding protein creA"/>
    <property type="match status" value="1"/>
</dbReference>
<dbReference type="Pfam" id="PF00096">
    <property type="entry name" value="zf-C2H2"/>
    <property type="match status" value="2"/>
</dbReference>
<dbReference type="Proteomes" id="UP000295703">
    <property type="component" value="Unassembled WGS sequence"/>
</dbReference>
<dbReference type="SMART" id="SM00355">
    <property type="entry name" value="ZnF_C2H2"/>
    <property type="match status" value="2"/>
</dbReference>
<evidence type="ECO:0000256" key="8">
    <source>
        <dbReference type="ARBA" id="ARBA00023125"/>
    </source>
</evidence>
<dbReference type="GO" id="GO:0008270">
    <property type="term" value="F:zinc ion binding"/>
    <property type="evidence" value="ECO:0007669"/>
    <property type="project" value="UniProtKB-KW"/>
</dbReference>
<dbReference type="Gene3D" id="3.30.160.60">
    <property type="entry name" value="Classic Zinc Finger"/>
    <property type="match status" value="2"/>
</dbReference>
<dbReference type="InterPro" id="IPR013087">
    <property type="entry name" value="Znf_C2H2_type"/>
</dbReference>
<evidence type="ECO:0000256" key="15">
    <source>
        <dbReference type="SAM" id="MobiDB-lite"/>
    </source>
</evidence>
<feature type="compositionally biased region" description="Low complexity" evidence="15">
    <location>
        <begin position="265"/>
        <end position="279"/>
    </location>
</feature>
<evidence type="ECO:0000256" key="1">
    <source>
        <dbReference type="ARBA" id="ARBA00004123"/>
    </source>
</evidence>
<feature type="domain" description="C2H2-type" evidence="16">
    <location>
        <begin position="60"/>
        <end position="87"/>
    </location>
</feature>
<dbReference type="GO" id="GO:0043609">
    <property type="term" value="P:regulation of carbon utilization"/>
    <property type="evidence" value="ECO:0007669"/>
    <property type="project" value="UniProtKB-ARBA"/>
</dbReference>
<keyword evidence="6" id="KW-0862">Zinc</keyword>
<dbReference type="InterPro" id="IPR036236">
    <property type="entry name" value="Znf_C2H2_sf"/>
</dbReference>
<evidence type="ECO:0000256" key="10">
    <source>
        <dbReference type="ARBA" id="ARBA00023242"/>
    </source>
</evidence>
<dbReference type="GO" id="GO:0000978">
    <property type="term" value="F:RNA polymerase II cis-regulatory region sequence-specific DNA binding"/>
    <property type="evidence" value="ECO:0007669"/>
    <property type="project" value="TreeGrafter"/>
</dbReference>
<comment type="subcellular location">
    <subcellularLocation>
        <location evidence="1">Nucleus</location>
    </subcellularLocation>
</comment>
<name>A0A4R8QT27_COLTR</name>
<feature type="compositionally biased region" description="Polar residues" evidence="15">
    <location>
        <begin position="149"/>
        <end position="164"/>
    </location>
</feature>
<evidence type="ECO:0000256" key="4">
    <source>
        <dbReference type="ARBA" id="ARBA00022737"/>
    </source>
</evidence>
<dbReference type="SUPFAM" id="SSF57667">
    <property type="entry name" value="beta-beta-alpha zinc fingers"/>
    <property type="match status" value="1"/>
</dbReference>
<dbReference type="PROSITE" id="PS00028">
    <property type="entry name" value="ZINC_FINGER_C2H2_1"/>
    <property type="match status" value="2"/>
</dbReference>
<comment type="function">
    <text evidence="12">Involved in carbon catabolite repression. Represses the transcription of a number of genes by binding to a GC-rich region in their promoter.</text>
</comment>
<evidence type="ECO:0000256" key="2">
    <source>
        <dbReference type="ARBA" id="ARBA00022491"/>
    </source>
</evidence>
<evidence type="ECO:0000256" key="13">
    <source>
        <dbReference type="ARBA" id="ARBA00077756"/>
    </source>
</evidence>
<dbReference type="AlphaFoldDB" id="A0A4R8QT27"/>
<evidence type="ECO:0000259" key="16">
    <source>
        <dbReference type="PROSITE" id="PS50157"/>
    </source>
</evidence>
<evidence type="ECO:0000313" key="17">
    <source>
        <dbReference type="EMBL" id="TDZ47196.1"/>
    </source>
</evidence>
<dbReference type="EMBL" id="RYZW01000107">
    <property type="protein sequence ID" value="TDZ47196.1"/>
    <property type="molecule type" value="Genomic_DNA"/>
</dbReference>